<dbReference type="HAMAP" id="MF_00602">
    <property type="entry name" value="Prot_Arg_kinase"/>
    <property type="match status" value="1"/>
</dbReference>
<dbReference type="GO" id="GO:0046314">
    <property type="term" value="P:phosphocreatine biosynthetic process"/>
    <property type="evidence" value="ECO:0007669"/>
    <property type="project" value="InterPro"/>
</dbReference>
<feature type="binding site" evidence="6 7">
    <location>
        <begin position="207"/>
        <end position="212"/>
    </location>
    <ligand>
        <name>ATP</name>
        <dbReference type="ChEBI" id="CHEBI:30616"/>
    </ligand>
</feature>
<dbReference type="SUPFAM" id="SSF55931">
    <property type="entry name" value="Glutamine synthetase/guanido kinase"/>
    <property type="match status" value="1"/>
</dbReference>
<evidence type="ECO:0000313" key="10">
    <source>
        <dbReference type="EMBL" id="RQD78102.1"/>
    </source>
</evidence>
<dbReference type="InterPro" id="IPR000749">
    <property type="entry name" value="ATP-guanido_PTrfase"/>
</dbReference>
<dbReference type="PANTHER" id="PTHR11547">
    <property type="entry name" value="ARGININE OR CREATINE KINASE"/>
    <property type="match status" value="1"/>
</dbReference>
<feature type="binding site" evidence="6 7">
    <location>
        <position position="91"/>
    </location>
    <ligand>
        <name>ATP</name>
        <dbReference type="ChEBI" id="CHEBI:30616"/>
    </ligand>
</feature>
<feature type="domain" description="Phosphagen kinase C-terminal" evidence="9">
    <location>
        <begin position="24"/>
        <end position="254"/>
    </location>
</feature>
<accession>A0A424YIB0</accession>
<feature type="binding site" evidence="6 7">
    <location>
        <begin position="176"/>
        <end position="180"/>
    </location>
    <ligand>
        <name>ATP</name>
        <dbReference type="ChEBI" id="CHEBI:30616"/>
    </ligand>
</feature>
<comment type="similarity">
    <text evidence="6 7 8">Belongs to the ATP:guanido phosphotransferase family.</text>
</comment>
<dbReference type="PANTHER" id="PTHR11547:SF38">
    <property type="entry name" value="ARGININE KINASE 1-RELATED"/>
    <property type="match status" value="1"/>
</dbReference>
<protein>
    <recommendedName>
        <fullName evidence="6">Protein-arginine kinase</fullName>
        <ecNumber evidence="6">2.7.14.1</ecNumber>
    </recommendedName>
</protein>
<dbReference type="EMBL" id="QZAA01000037">
    <property type="protein sequence ID" value="RQD78102.1"/>
    <property type="molecule type" value="Genomic_DNA"/>
</dbReference>
<dbReference type="Gene3D" id="3.30.590.10">
    <property type="entry name" value="Glutamine synthetase/guanido kinase, catalytic domain"/>
    <property type="match status" value="1"/>
</dbReference>
<dbReference type="InterPro" id="IPR023660">
    <property type="entry name" value="Arg_Kinase"/>
</dbReference>
<gene>
    <name evidence="6" type="primary">mcsB</name>
    <name evidence="10" type="ORF">D5R97_00970</name>
</gene>
<evidence type="ECO:0000256" key="1">
    <source>
        <dbReference type="ARBA" id="ARBA00022679"/>
    </source>
</evidence>
<reference evidence="10 11" key="1">
    <citation type="submission" date="2018-08" db="EMBL/GenBank/DDBJ databases">
        <title>The metabolism and importance of syntrophic acetate oxidation coupled to methane or sulfide production in haloalkaline environments.</title>
        <authorList>
            <person name="Timmers P.H.A."/>
            <person name="Vavourakis C.D."/>
            <person name="Sorokin D.Y."/>
            <person name="Sinninghe Damste J.S."/>
            <person name="Muyzer G."/>
            <person name="Stams A.J.M."/>
            <person name="Plugge C.M."/>
        </authorList>
    </citation>
    <scope>NUCLEOTIDE SEQUENCE [LARGE SCALE GENOMIC DNA]</scope>
    <source>
        <strain evidence="10">MSAO_Bac1</strain>
    </source>
</reference>
<keyword evidence="6" id="KW-0021">Allosteric enzyme</keyword>
<dbReference type="InterPro" id="IPR022414">
    <property type="entry name" value="ATP-guanido_PTrfase_cat"/>
</dbReference>
<dbReference type="FunFam" id="3.30.590.10:FF:000007">
    <property type="entry name" value="Protein-arginine kinase"/>
    <property type="match status" value="1"/>
</dbReference>
<feature type="binding site" evidence="6 7">
    <location>
        <begin position="27"/>
        <end position="31"/>
    </location>
    <ligand>
        <name>ATP</name>
        <dbReference type="ChEBI" id="CHEBI:30616"/>
    </ligand>
</feature>
<comment type="function">
    <text evidence="6">Catalyzes the specific phosphorylation of arginine residues in proteins.</text>
</comment>
<feature type="short sequence motif" description="RDXXRA motif of the pArg binding pocket involved in allosteric regulation" evidence="6">
    <location>
        <begin position="336"/>
        <end position="341"/>
    </location>
</feature>
<dbReference type="CDD" id="cd07930">
    <property type="entry name" value="bacterial_phosphagen_kinase"/>
    <property type="match status" value="1"/>
</dbReference>
<comment type="activity regulation">
    <text evidence="6">Appears to be allosterically activated by the binding of pArg-containing polypeptides to the pArg-binding pocket localized in the C-terminal domain of McsB.</text>
</comment>
<dbReference type="InterPro" id="IPR014746">
    <property type="entry name" value="Gln_synth/guanido_kin_cat_dom"/>
</dbReference>
<sequence length="353" mass="40239">MNKENFHMTGLSRWMEGTGPDSEIVLSSRVRLARNLKEIPFPYLASDDQREKIYSLVKGVVEDNKEFFADYQFINLTELTQLDKQLCMEKHIISPQLVRDSNNSFMLLREDEAVNIMINEEDHIRIQCLYPGLQLENAWELADNIDNALEEKLDYAFDEDLGYLTACPTNVGTGVRASLMMHLPGLVINRQINRILSALSQVGLIVRGLYGEGTEVVGNIVQISNQITLGQKEKEIIRNIHVVARQLIEQEEAARQALLNEGRERLADRAGRALGILSNARIMGSQEAIQLISDLRLGMDLGLIEMERRLLNQLLVVIRPAYLQKMQEKELDSYERDVCRATIIREMLEGKSQ</sequence>
<evidence type="ECO:0000313" key="11">
    <source>
        <dbReference type="Proteomes" id="UP000285138"/>
    </source>
</evidence>
<dbReference type="GO" id="GO:1990424">
    <property type="term" value="F:protein arginine kinase activity"/>
    <property type="evidence" value="ECO:0007669"/>
    <property type="project" value="UniProtKB-EC"/>
</dbReference>
<evidence type="ECO:0000256" key="6">
    <source>
        <dbReference type="HAMAP-Rule" id="MF_00602"/>
    </source>
</evidence>
<evidence type="ECO:0000259" key="9">
    <source>
        <dbReference type="PROSITE" id="PS51510"/>
    </source>
</evidence>
<dbReference type="AlphaFoldDB" id="A0A424YIB0"/>
<dbReference type="EC" id="2.7.14.1" evidence="6"/>
<evidence type="ECO:0000256" key="4">
    <source>
        <dbReference type="ARBA" id="ARBA00022840"/>
    </source>
</evidence>
<dbReference type="InterPro" id="IPR022415">
    <property type="entry name" value="ATP-guanido_PTrfase_AS"/>
</dbReference>
<dbReference type="GO" id="GO:0005615">
    <property type="term" value="C:extracellular space"/>
    <property type="evidence" value="ECO:0007669"/>
    <property type="project" value="TreeGrafter"/>
</dbReference>
<comment type="catalytic activity">
    <reaction evidence="5 6">
        <text>L-arginyl-[protein] + ATP = N(omega)-phospho-L-arginyl-[protein] + ADP + H(+)</text>
        <dbReference type="Rhea" id="RHEA:43384"/>
        <dbReference type="Rhea" id="RHEA-COMP:10532"/>
        <dbReference type="Rhea" id="RHEA-COMP:10533"/>
        <dbReference type="ChEBI" id="CHEBI:15378"/>
        <dbReference type="ChEBI" id="CHEBI:29965"/>
        <dbReference type="ChEBI" id="CHEBI:30616"/>
        <dbReference type="ChEBI" id="CHEBI:83226"/>
        <dbReference type="ChEBI" id="CHEBI:456216"/>
        <dbReference type="EC" id="2.7.14.1"/>
    </reaction>
</comment>
<comment type="caution">
    <text evidence="10">The sequence shown here is derived from an EMBL/GenBank/DDBJ whole genome shotgun (WGS) entry which is preliminary data.</text>
</comment>
<organism evidence="10 11">
    <name type="scientific">Candidatus Syntrophonatronum acetioxidans</name>
    <dbReference type="NCBI Taxonomy" id="1795816"/>
    <lineage>
        <taxon>Bacteria</taxon>
        <taxon>Bacillati</taxon>
        <taxon>Bacillota</taxon>
        <taxon>Clostridia</taxon>
        <taxon>Eubacteriales</taxon>
        <taxon>Syntrophomonadaceae</taxon>
        <taxon>Candidatus Syntrophonatronum</taxon>
    </lineage>
</organism>
<evidence type="ECO:0000256" key="5">
    <source>
        <dbReference type="ARBA" id="ARBA00051816"/>
    </source>
</evidence>
<feature type="binding site" evidence="6 7">
    <location>
        <position position="125"/>
    </location>
    <ligand>
        <name>ATP</name>
        <dbReference type="ChEBI" id="CHEBI:30616"/>
    </ligand>
</feature>
<keyword evidence="3 6" id="KW-0418">Kinase</keyword>
<dbReference type="Proteomes" id="UP000285138">
    <property type="component" value="Unassembled WGS sequence"/>
</dbReference>
<dbReference type="Pfam" id="PF00217">
    <property type="entry name" value="ATP-gua_Ptrans"/>
    <property type="match status" value="1"/>
</dbReference>
<evidence type="ECO:0000256" key="8">
    <source>
        <dbReference type="RuleBase" id="RU000505"/>
    </source>
</evidence>
<proteinExistence type="inferred from homology"/>
<name>A0A424YIB0_9FIRM</name>
<evidence type="ECO:0000256" key="3">
    <source>
        <dbReference type="ARBA" id="ARBA00022777"/>
    </source>
</evidence>
<dbReference type="NCBIfam" id="NF002194">
    <property type="entry name" value="PRK01059.1-4"/>
    <property type="match status" value="1"/>
</dbReference>
<evidence type="ECO:0000256" key="7">
    <source>
        <dbReference type="PROSITE-ProRule" id="PRU00843"/>
    </source>
</evidence>
<keyword evidence="1 6" id="KW-0808">Transferase</keyword>
<keyword evidence="2 6" id="KW-0547">Nucleotide-binding</keyword>
<keyword evidence="4 6" id="KW-0067">ATP-binding</keyword>
<evidence type="ECO:0000256" key="2">
    <source>
        <dbReference type="ARBA" id="ARBA00022741"/>
    </source>
</evidence>
<dbReference type="PROSITE" id="PS00112">
    <property type="entry name" value="PHOSPHAGEN_KINASE"/>
    <property type="match status" value="1"/>
</dbReference>
<dbReference type="GO" id="GO:0005524">
    <property type="term" value="F:ATP binding"/>
    <property type="evidence" value="ECO:0007669"/>
    <property type="project" value="UniProtKB-UniRule"/>
</dbReference>
<dbReference type="GO" id="GO:0004111">
    <property type="term" value="F:creatine kinase activity"/>
    <property type="evidence" value="ECO:0007669"/>
    <property type="project" value="InterPro"/>
</dbReference>
<dbReference type="PROSITE" id="PS51510">
    <property type="entry name" value="PHOSPHAGEN_KINASE_C"/>
    <property type="match status" value="1"/>
</dbReference>